<name>A0A919LSF3_KLEPN</name>
<dbReference type="RefSeq" id="WP_196942160.1">
    <property type="nucleotide sequence ID" value="NZ_CP103560.1"/>
</dbReference>
<evidence type="ECO:0000313" key="1">
    <source>
        <dbReference type="EMBL" id="GHK50455.1"/>
    </source>
</evidence>
<reference evidence="1" key="1">
    <citation type="submission" date="2020-10" db="EMBL/GenBank/DDBJ databases">
        <title>Genome Sequence of ESBL Producing Zambian Clinical Strains.</title>
        <authorList>
            <person name="Shawa M."/>
            <person name="Furuta Y."/>
            <person name="Simbotwe M."/>
            <person name="Mulenga E."/>
            <person name="Mubanga M."/>
            <person name="Mulenga G."/>
            <person name="Kaile C."/>
            <person name="Zorigt T."/>
            <person name="Hang'ombe B."/>
            <person name="Higashi H."/>
        </authorList>
    </citation>
    <scope>NUCLEOTIDE SEQUENCE</scope>
    <source>
        <strain evidence="1">Zam_UTH_09</strain>
    </source>
</reference>
<protein>
    <submittedName>
        <fullName evidence="1">Uncharacterized protein</fullName>
    </submittedName>
</protein>
<dbReference type="Proteomes" id="UP000655094">
    <property type="component" value="Unassembled WGS sequence"/>
</dbReference>
<proteinExistence type="predicted"/>
<dbReference type="AlphaFoldDB" id="A0A919LSF3"/>
<comment type="caution">
    <text evidence="1">The sequence shown here is derived from an EMBL/GenBank/DDBJ whole genome shotgun (WGS) entry which is preliminary data.</text>
</comment>
<sequence length="135" mass="15007">MNTFIPLAKGSILVPSGRDKHLHIICNDPVPYPKYANAESVLLVNITTLYPDLPFDESCILDVGDHPFITHQSFVYYGKADIFAATSLVAGVQAGELKIRQACPDPTFTRILSGFEVSKRVSGKVKNYYQKYIVK</sequence>
<evidence type="ECO:0000313" key="2">
    <source>
        <dbReference type="Proteomes" id="UP000655094"/>
    </source>
</evidence>
<organism evidence="1 2">
    <name type="scientific">Klebsiella pneumoniae</name>
    <dbReference type="NCBI Taxonomy" id="573"/>
    <lineage>
        <taxon>Bacteria</taxon>
        <taxon>Pseudomonadati</taxon>
        <taxon>Pseudomonadota</taxon>
        <taxon>Gammaproteobacteria</taxon>
        <taxon>Enterobacterales</taxon>
        <taxon>Enterobacteriaceae</taxon>
        <taxon>Klebsiella/Raoultella group</taxon>
        <taxon>Klebsiella</taxon>
        <taxon>Klebsiella pneumoniae complex</taxon>
    </lineage>
</organism>
<dbReference type="EMBL" id="BNFF01000001">
    <property type="protein sequence ID" value="GHK50455.1"/>
    <property type="molecule type" value="Genomic_DNA"/>
</dbReference>
<accession>A0A919LSF3</accession>
<gene>
    <name evidence="1" type="ORF">KPZU09_01910</name>
</gene>